<dbReference type="Pfam" id="PF05157">
    <property type="entry name" value="MshEN"/>
    <property type="match status" value="1"/>
</dbReference>
<dbReference type="PANTHER" id="PTHR30258:SF1">
    <property type="entry name" value="PROTEIN TRANSPORT PROTEIN HOFB HOMOLOG"/>
    <property type="match status" value="1"/>
</dbReference>
<keyword evidence="3" id="KW-0067">ATP-binding</keyword>
<dbReference type="RefSeq" id="WP_158350837.1">
    <property type="nucleotide sequence ID" value="NZ_JAHQCX010000003.1"/>
</dbReference>
<reference evidence="5 6" key="1">
    <citation type="submission" date="2021-06" db="EMBL/GenBank/DDBJ databases">
        <title>Description of novel taxa of the family Lachnospiraceae.</title>
        <authorList>
            <person name="Chaplin A.V."/>
            <person name="Sokolova S.R."/>
            <person name="Pikina A.P."/>
            <person name="Korzhanova M."/>
            <person name="Belova V."/>
            <person name="Korostin D."/>
            <person name="Efimov B.A."/>
        </authorList>
    </citation>
    <scope>NUCLEOTIDE SEQUENCE [LARGE SCALE GENOMIC DNA]</scope>
    <source>
        <strain evidence="5 6">ASD4241</strain>
    </source>
</reference>
<evidence type="ECO:0000256" key="3">
    <source>
        <dbReference type="ARBA" id="ARBA00022840"/>
    </source>
</evidence>
<evidence type="ECO:0000256" key="1">
    <source>
        <dbReference type="ARBA" id="ARBA00006611"/>
    </source>
</evidence>
<dbReference type="Gene3D" id="1.10.40.70">
    <property type="match status" value="1"/>
</dbReference>
<protein>
    <submittedName>
        <fullName evidence="5">GspE/PulE family protein</fullName>
    </submittedName>
</protein>
<accession>A0ABS6K4F7</accession>
<keyword evidence="6" id="KW-1185">Reference proteome</keyword>
<dbReference type="PANTHER" id="PTHR30258">
    <property type="entry name" value="TYPE II SECRETION SYSTEM PROTEIN GSPE-RELATED"/>
    <property type="match status" value="1"/>
</dbReference>
<dbReference type="Gene3D" id="3.30.300.160">
    <property type="entry name" value="Type II secretion system, protein E, N-terminal domain"/>
    <property type="match status" value="1"/>
</dbReference>
<sequence length="553" mass="62320">MKNIPIGEVLKESGYITEEQLQQALAYQKEHRGRLGEVLLELGFVTERQTLEALGKRLNLKTVHISEYPVEADAVALVPRPLAMKYHMLAVKTEGQTLYLVTNDPLNYYGLEDIRQLTGKNVEVLLCELAPLNKAIDYYYSEVDARQAAQNANQSSEPQIEELEVAQEDDDAPIIQLLNSLLQRAYNTNASDIHIEPFEDKTLVRMRIDGTIIDYVTLQRSLHPSLIARIKILADMDIAEKRVPQDGHFRTKVNEEYINIRVSVIPTVFGEKAVLRLLSNNSAIDYSDQFGMDEANYKKFQRLLRSPNGIIYLTGPTGSGKTTTLYMILEYLSRRQVNLSTIEDPVEKNLAKVNQMQVNNTAGLTFDVGLRALLRQDPDIIMVGETRDSETANISIRAAITGHLVLSTLHTNNAVSSIVRLLDMGLEPYMISSSLMGVVAQRLMRKVCPYCSTEEDPTAEEAELLGPFVPRVRRAKGCNMCNNTGYRGRTAIHEMVLIDDQIRKMITNRTSMEEITEYAVREQGMKTLKESAVERVKLGITTVDELLKVAYYS</sequence>
<feature type="domain" description="AAA+ ATPase" evidence="4">
    <location>
        <begin position="307"/>
        <end position="442"/>
    </location>
</feature>
<evidence type="ECO:0000256" key="2">
    <source>
        <dbReference type="ARBA" id="ARBA00022741"/>
    </source>
</evidence>
<dbReference type="InterPro" id="IPR037257">
    <property type="entry name" value="T2SS_E_N_sf"/>
</dbReference>
<name>A0ABS6K4F7_9FIRM</name>
<dbReference type="SUPFAM" id="SSF52540">
    <property type="entry name" value="P-loop containing nucleoside triphosphate hydrolases"/>
    <property type="match status" value="1"/>
</dbReference>
<dbReference type="InterPro" id="IPR027417">
    <property type="entry name" value="P-loop_NTPase"/>
</dbReference>
<dbReference type="Pfam" id="PF00437">
    <property type="entry name" value="T2SSE"/>
    <property type="match status" value="1"/>
</dbReference>
<gene>
    <name evidence="5" type="ORF">KTH90_05240</name>
</gene>
<dbReference type="Proteomes" id="UP001314681">
    <property type="component" value="Unassembled WGS sequence"/>
</dbReference>
<dbReference type="SUPFAM" id="SSF160246">
    <property type="entry name" value="EspE N-terminal domain-like"/>
    <property type="match status" value="1"/>
</dbReference>
<dbReference type="EMBL" id="JAHQCX010000003">
    <property type="protein sequence ID" value="MBU9725416.1"/>
    <property type="molecule type" value="Genomic_DNA"/>
</dbReference>
<dbReference type="Gene3D" id="3.40.50.300">
    <property type="entry name" value="P-loop containing nucleotide triphosphate hydrolases"/>
    <property type="match status" value="1"/>
</dbReference>
<dbReference type="SMART" id="SM00382">
    <property type="entry name" value="AAA"/>
    <property type="match status" value="1"/>
</dbReference>
<evidence type="ECO:0000259" key="4">
    <source>
        <dbReference type="SMART" id="SM00382"/>
    </source>
</evidence>
<dbReference type="InterPro" id="IPR007831">
    <property type="entry name" value="T2SS_GspE_N"/>
</dbReference>
<dbReference type="CDD" id="cd01129">
    <property type="entry name" value="PulE-GspE-like"/>
    <property type="match status" value="1"/>
</dbReference>
<proteinExistence type="inferred from homology"/>
<dbReference type="Gene3D" id="3.30.450.90">
    <property type="match status" value="1"/>
</dbReference>
<keyword evidence="2" id="KW-0547">Nucleotide-binding</keyword>
<dbReference type="InterPro" id="IPR001482">
    <property type="entry name" value="T2SS/T4SS_dom"/>
</dbReference>
<dbReference type="InterPro" id="IPR003593">
    <property type="entry name" value="AAA+_ATPase"/>
</dbReference>
<organism evidence="5 6">
    <name type="scientific">Diplocloster modestus</name>
    <dbReference type="NCBI Taxonomy" id="2850322"/>
    <lineage>
        <taxon>Bacteria</taxon>
        <taxon>Bacillati</taxon>
        <taxon>Bacillota</taxon>
        <taxon>Clostridia</taxon>
        <taxon>Lachnospirales</taxon>
        <taxon>Lachnospiraceae</taxon>
        <taxon>Diplocloster</taxon>
    </lineage>
</organism>
<comment type="caution">
    <text evidence="5">The sequence shown here is derived from an EMBL/GenBank/DDBJ whole genome shotgun (WGS) entry which is preliminary data.</text>
</comment>
<evidence type="ECO:0000313" key="5">
    <source>
        <dbReference type="EMBL" id="MBU9725416.1"/>
    </source>
</evidence>
<evidence type="ECO:0000313" key="6">
    <source>
        <dbReference type="Proteomes" id="UP001314681"/>
    </source>
</evidence>
<comment type="similarity">
    <text evidence="1">Belongs to the GSP E family.</text>
</comment>